<protein>
    <submittedName>
        <fullName evidence="3">Alkaline shock response membrane anchor protein AmaP</fullName>
    </submittedName>
</protein>
<keyword evidence="2" id="KW-1133">Transmembrane helix</keyword>
<evidence type="ECO:0000256" key="2">
    <source>
        <dbReference type="SAM" id="Phobius"/>
    </source>
</evidence>
<dbReference type="InterPro" id="IPR005531">
    <property type="entry name" value="Asp23"/>
</dbReference>
<gene>
    <name evidence="3" type="ORF">CGZ75_08815</name>
</gene>
<accession>A0A229P3C4</accession>
<keyword evidence="4" id="KW-1185">Reference proteome</keyword>
<dbReference type="AlphaFoldDB" id="A0A229P3C4"/>
<dbReference type="Proteomes" id="UP000215145">
    <property type="component" value="Unassembled WGS sequence"/>
</dbReference>
<dbReference type="OrthoDB" id="1716040at2"/>
<evidence type="ECO:0000256" key="1">
    <source>
        <dbReference type="ARBA" id="ARBA00005721"/>
    </source>
</evidence>
<feature type="transmembrane region" description="Helical" evidence="2">
    <location>
        <begin position="50"/>
        <end position="71"/>
    </location>
</feature>
<comment type="caution">
    <text evidence="3">The sequence shown here is derived from an EMBL/GenBank/DDBJ whole genome shotgun (WGS) entry which is preliminary data.</text>
</comment>
<proteinExistence type="inferred from homology"/>
<dbReference type="RefSeq" id="WP_089523826.1">
    <property type="nucleotide sequence ID" value="NZ_NMUQ01000001.1"/>
</dbReference>
<keyword evidence="2" id="KW-0472">Membrane</keyword>
<evidence type="ECO:0000313" key="4">
    <source>
        <dbReference type="Proteomes" id="UP000215145"/>
    </source>
</evidence>
<reference evidence="3 4" key="1">
    <citation type="submission" date="2017-07" db="EMBL/GenBank/DDBJ databases">
        <title>Paenibacillus herberti R33 genome sequencing and assembly.</title>
        <authorList>
            <person name="Su W."/>
        </authorList>
    </citation>
    <scope>NUCLEOTIDE SEQUENCE [LARGE SCALE GENOMIC DNA]</scope>
    <source>
        <strain evidence="3 4">R33</strain>
    </source>
</reference>
<name>A0A229P3C4_9BACL</name>
<feature type="transmembrane region" description="Helical" evidence="2">
    <location>
        <begin position="7"/>
        <end position="30"/>
    </location>
</feature>
<sequence length="186" mass="20045">MSRIVDRLLLFLYSLVAGIIAVIAIIFSAGGFKENDAASFISEWYETGSMVNLTILIGAIVMLLISVRLFYVSIRVAGTASSSIDQRNDFGDIRISMDTVESLVLKAAGRQRGVKDLKTRITAAEAGLEIAIRAVVDGETSIPLLTEDIQKSVKDHVEEITGIPVAAVSVYVANVVPSPSFKSRVE</sequence>
<dbReference type="Pfam" id="PF03780">
    <property type="entry name" value="Asp23"/>
    <property type="match status" value="1"/>
</dbReference>
<organism evidence="3 4">
    <name type="scientific">Paenibacillus herberti</name>
    <dbReference type="NCBI Taxonomy" id="1619309"/>
    <lineage>
        <taxon>Bacteria</taxon>
        <taxon>Bacillati</taxon>
        <taxon>Bacillota</taxon>
        <taxon>Bacilli</taxon>
        <taxon>Bacillales</taxon>
        <taxon>Paenibacillaceae</taxon>
        <taxon>Paenibacillus</taxon>
    </lineage>
</organism>
<evidence type="ECO:0000313" key="3">
    <source>
        <dbReference type="EMBL" id="OXM16742.1"/>
    </source>
</evidence>
<dbReference type="NCBIfam" id="NF033218">
    <property type="entry name" value="anchor_AmaP"/>
    <property type="match status" value="1"/>
</dbReference>
<keyword evidence="2" id="KW-0812">Transmembrane</keyword>
<dbReference type="EMBL" id="NMUQ01000001">
    <property type="protein sequence ID" value="OXM16742.1"/>
    <property type="molecule type" value="Genomic_DNA"/>
</dbReference>
<comment type="similarity">
    <text evidence="1">Belongs to the asp23 family.</text>
</comment>